<evidence type="ECO:0000313" key="2">
    <source>
        <dbReference type="EMBL" id="MBB4693586.1"/>
    </source>
</evidence>
<feature type="signal peptide" evidence="1">
    <location>
        <begin position="1"/>
        <end position="30"/>
    </location>
</feature>
<proteinExistence type="predicted"/>
<sequence length="145" mass="16494">MNRISRLLATAVIAAGLSTAVAAGASPAQAADSSAQAGTKKSSATARVGWRNDEVVGYFRTLRACERVGRIGEFRDRWDDYDCYRVRYGFNRGAWVLEVSENDWNGRWNNDNWYGGWYNSWHGGDWNNGWFTRDRGRFPFITAIR</sequence>
<evidence type="ECO:0000313" key="3">
    <source>
        <dbReference type="Proteomes" id="UP000542742"/>
    </source>
</evidence>
<reference evidence="2 3" key="1">
    <citation type="submission" date="2020-08" db="EMBL/GenBank/DDBJ databases">
        <title>Sequencing the genomes of 1000 actinobacteria strains.</title>
        <authorList>
            <person name="Klenk H.-P."/>
        </authorList>
    </citation>
    <scope>NUCLEOTIDE SEQUENCE [LARGE SCALE GENOMIC DNA]</scope>
    <source>
        <strain evidence="2 3">DSM 45518</strain>
    </source>
</reference>
<evidence type="ECO:0000256" key="1">
    <source>
        <dbReference type="SAM" id="SignalP"/>
    </source>
</evidence>
<accession>A0A7W7CRW8</accession>
<feature type="chain" id="PRO_5030791636" evidence="1">
    <location>
        <begin position="31"/>
        <end position="145"/>
    </location>
</feature>
<name>A0A7W7CRW8_9ACTN</name>
<gene>
    <name evidence="2" type="ORF">BKA14_003734</name>
</gene>
<keyword evidence="3" id="KW-1185">Reference proteome</keyword>
<dbReference type="RefSeq" id="WP_184952182.1">
    <property type="nucleotide sequence ID" value="NZ_BOMC01000056.1"/>
</dbReference>
<dbReference type="AlphaFoldDB" id="A0A7W7CRW8"/>
<keyword evidence="1" id="KW-0732">Signal</keyword>
<dbReference type="Proteomes" id="UP000542742">
    <property type="component" value="Unassembled WGS sequence"/>
</dbReference>
<comment type="caution">
    <text evidence="2">The sequence shown here is derived from an EMBL/GenBank/DDBJ whole genome shotgun (WGS) entry which is preliminary data.</text>
</comment>
<protein>
    <submittedName>
        <fullName evidence="2">Putative membrane protein</fullName>
    </submittedName>
</protein>
<organism evidence="2 3">
    <name type="scientific">Paractinoplanes abujensis</name>
    <dbReference type="NCBI Taxonomy" id="882441"/>
    <lineage>
        <taxon>Bacteria</taxon>
        <taxon>Bacillati</taxon>
        <taxon>Actinomycetota</taxon>
        <taxon>Actinomycetes</taxon>
        <taxon>Micromonosporales</taxon>
        <taxon>Micromonosporaceae</taxon>
        <taxon>Paractinoplanes</taxon>
    </lineage>
</organism>
<dbReference type="EMBL" id="JACHMF010000001">
    <property type="protein sequence ID" value="MBB4693586.1"/>
    <property type="molecule type" value="Genomic_DNA"/>
</dbReference>